<feature type="compositionally biased region" description="Basic and acidic residues" evidence="1">
    <location>
        <begin position="17"/>
        <end position="42"/>
    </location>
</feature>
<dbReference type="WBParaSite" id="sdigi.contig84.g3936.t1">
    <property type="protein sequence ID" value="sdigi.contig84.g3936.t1"/>
    <property type="gene ID" value="sdigi.contig84.g3936"/>
</dbReference>
<accession>A0A915Q337</accession>
<keyword evidence="2" id="KW-1185">Reference proteome</keyword>
<proteinExistence type="predicted"/>
<feature type="compositionally biased region" description="Low complexity" evidence="1">
    <location>
        <begin position="49"/>
        <end position="68"/>
    </location>
</feature>
<name>A0A915Q337_9BILA</name>
<evidence type="ECO:0000256" key="1">
    <source>
        <dbReference type="SAM" id="MobiDB-lite"/>
    </source>
</evidence>
<evidence type="ECO:0000313" key="3">
    <source>
        <dbReference type="WBParaSite" id="sdigi.contig84.g3936.t1"/>
    </source>
</evidence>
<sequence>MQHSRQRLIRGVQGSMHCEREGIEARGGEMRRGNASTRERRTTSGVERAAGAAQTDATLADAPADADAPSGRNIGQTLLCVDITRSLLDLSNTPEPRSPDSRSPELQTTTRSRRHCRTLYVTHCAPPATLFSPPHSLSLFMPDTKTGTHTHTHPYKPCPRYRTNGHNIDGARVDWSELRGTVGWTRELPIENPETFRK</sequence>
<feature type="region of interest" description="Disordered" evidence="1">
    <location>
        <begin position="90"/>
        <end position="113"/>
    </location>
</feature>
<protein>
    <submittedName>
        <fullName evidence="3">Uncharacterized protein</fullName>
    </submittedName>
</protein>
<organism evidence="2 3">
    <name type="scientific">Setaria digitata</name>
    <dbReference type="NCBI Taxonomy" id="48799"/>
    <lineage>
        <taxon>Eukaryota</taxon>
        <taxon>Metazoa</taxon>
        <taxon>Ecdysozoa</taxon>
        <taxon>Nematoda</taxon>
        <taxon>Chromadorea</taxon>
        <taxon>Rhabditida</taxon>
        <taxon>Spirurina</taxon>
        <taxon>Spiruromorpha</taxon>
        <taxon>Filarioidea</taxon>
        <taxon>Setariidae</taxon>
        <taxon>Setaria</taxon>
    </lineage>
</organism>
<feature type="region of interest" description="Disordered" evidence="1">
    <location>
        <begin position="1"/>
        <end position="73"/>
    </location>
</feature>
<dbReference type="Proteomes" id="UP000887581">
    <property type="component" value="Unplaced"/>
</dbReference>
<evidence type="ECO:0000313" key="2">
    <source>
        <dbReference type="Proteomes" id="UP000887581"/>
    </source>
</evidence>
<dbReference type="AlphaFoldDB" id="A0A915Q337"/>
<reference evidence="3" key="1">
    <citation type="submission" date="2022-11" db="UniProtKB">
        <authorList>
            <consortium name="WormBaseParasite"/>
        </authorList>
    </citation>
    <scope>IDENTIFICATION</scope>
</reference>